<dbReference type="GO" id="GO:0008270">
    <property type="term" value="F:zinc ion binding"/>
    <property type="evidence" value="ECO:0007669"/>
    <property type="project" value="UniProtKB-KW"/>
</dbReference>
<keyword evidence="1" id="KW-0862">Zinc</keyword>
<proteinExistence type="predicted"/>
<dbReference type="SUPFAM" id="SSF101898">
    <property type="entry name" value="NHL repeat"/>
    <property type="match status" value="1"/>
</dbReference>
<evidence type="ECO:0000313" key="3">
    <source>
        <dbReference type="EMBL" id="CAC5396370.1"/>
    </source>
</evidence>
<dbReference type="PROSITE" id="PS50157">
    <property type="entry name" value="ZINC_FINGER_C2H2_2"/>
    <property type="match status" value="1"/>
</dbReference>
<feature type="domain" description="C2H2-type" evidence="2">
    <location>
        <begin position="68"/>
        <end position="96"/>
    </location>
</feature>
<keyword evidence="4" id="KW-1185">Reference proteome</keyword>
<dbReference type="EMBL" id="CACVKT020005609">
    <property type="protein sequence ID" value="CAC5396370.1"/>
    <property type="molecule type" value="Genomic_DNA"/>
</dbReference>
<dbReference type="InterPro" id="IPR011042">
    <property type="entry name" value="6-blade_b-propeller_TolB-like"/>
</dbReference>
<sequence>MRTVRGFSGYACGVIVTALKGMYISKSQFSNSTDQNMENRRKLCCGEYFNEETHVSLTVVHGMDRTRYHCLQCDKSYTQRTKHNSHVKLVHENTLDTKNVQILRRNKEQKNKQAQIMMTVPNRNIDNLTLTLQKCINTELTNVYGCSILPDGRLVFSNYYPYMISVLKSDGSKDFEMDKIGDTFDVVYIGDDSIAITTRVSKNINIINIKKRKVEKTIQVNSNSDGVVYKDGHLIYCAKEKGLKMISLNDESTSNVTNNKLSDYAYVTTSGDKLFYTDPDNNSVTCCDYHGEILWTFCNENVLRRPFGISVDNDENAFVVGYLSNTVVVISPDGQRFRLLLSSEDGLLFPQVLHYDQSTNTLLVANQSEDAWLYEVKDARYSYF</sequence>
<gene>
    <name evidence="3" type="ORF">MCOR_30937</name>
</gene>
<keyword evidence="1" id="KW-0479">Metal-binding</keyword>
<dbReference type="Gene3D" id="2.120.10.30">
    <property type="entry name" value="TolB, C-terminal domain"/>
    <property type="match status" value="1"/>
</dbReference>
<evidence type="ECO:0000259" key="2">
    <source>
        <dbReference type="PROSITE" id="PS50157"/>
    </source>
</evidence>
<dbReference type="Proteomes" id="UP000507470">
    <property type="component" value="Unassembled WGS sequence"/>
</dbReference>
<accession>A0A6J8CNE2</accession>
<name>A0A6J8CNE2_MYTCO</name>
<organism evidence="3 4">
    <name type="scientific">Mytilus coruscus</name>
    <name type="common">Sea mussel</name>
    <dbReference type="NCBI Taxonomy" id="42192"/>
    <lineage>
        <taxon>Eukaryota</taxon>
        <taxon>Metazoa</taxon>
        <taxon>Spiralia</taxon>
        <taxon>Lophotrochozoa</taxon>
        <taxon>Mollusca</taxon>
        <taxon>Bivalvia</taxon>
        <taxon>Autobranchia</taxon>
        <taxon>Pteriomorphia</taxon>
        <taxon>Mytilida</taxon>
        <taxon>Mytiloidea</taxon>
        <taxon>Mytilidae</taxon>
        <taxon>Mytilinae</taxon>
        <taxon>Mytilus</taxon>
    </lineage>
</organism>
<keyword evidence="1" id="KW-0863">Zinc-finger</keyword>
<evidence type="ECO:0000313" key="4">
    <source>
        <dbReference type="Proteomes" id="UP000507470"/>
    </source>
</evidence>
<dbReference type="PROSITE" id="PS00028">
    <property type="entry name" value="ZINC_FINGER_C2H2_1"/>
    <property type="match status" value="1"/>
</dbReference>
<protein>
    <recommendedName>
        <fullName evidence="2">C2H2-type domain-containing protein</fullName>
    </recommendedName>
</protein>
<dbReference type="InterPro" id="IPR013087">
    <property type="entry name" value="Znf_C2H2_type"/>
</dbReference>
<dbReference type="AlphaFoldDB" id="A0A6J8CNE2"/>
<evidence type="ECO:0000256" key="1">
    <source>
        <dbReference type="PROSITE-ProRule" id="PRU00042"/>
    </source>
</evidence>
<reference evidence="3 4" key="1">
    <citation type="submission" date="2020-06" db="EMBL/GenBank/DDBJ databases">
        <authorList>
            <person name="Li R."/>
            <person name="Bekaert M."/>
        </authorList>
    </citation>
    <scope>NUCLEOTIDE SEQUENCE [LARGE SCALE GENOMIC DNA]</scope>
    <source>
        <strain evidence="4">wild</strain>
    </source>
</reference>
<dbReference type="OrthoDB" id="6121460at2759"/>